<dbReference type="GO" id="GO:0008194">
    <property type="term" value="F:UDP-glycosyltransferase activity"/>
    <property type="evidence" value="ECO:0007669"/>
    <property type="project" value="InterPro"/>
</dbReference>
<feature type="domain" description="Erythromycin biosynthesis protein CIII-like C-terminal" evidence="2">
    <location>
        <begin position="284"/>
        <end position="384"/>
    </location>
</feature>
<feature type="region of interest" description="Disordered" evidence="1">
    <location>
        <begin position="405"/>
        <end position="456"/>
    </location>
</feature>
<organism evidence="3 4">
    <name type="scientific">Nocardia pseudobrasiliensis</name>
    <dbReference type="NCBI Taxonomy" id="45979"/>
    <lineage>
        <taxon>Bacteria</taxon>
        <taxon>Bacillati</taxon>
        <taxon>Actinomycetota</taxon>
        <taxon>Actinomycetes</taxon>
        <taxon>Mycobacteriales</taxon>
        <taxon>Nocardiaceae</taxon>
        <taxon>Nocardia</taxon>
    </lineage>
</organism>
<accession>A0A370IAV5</accession>
<dbReference type="GO" id="GO:0017000">
    <property type="term" value="P:antibiotic biosynthetic process"/>
    <property type="evidence" value="ECO:0007669"/>
    <property type="project" value="UniProtKB-ARBA"/>
</dbReference>
<evidence type="ECO:0000313" key="3">
    <source>
        <dbReference type="EMBL" id="RDI67859.1"/>
    </source>
</evidence>
<dbReference type="STRING" id="1210086.GCA_001613105_07874"/>
<dbReference type="AlphaFoldDB" id="A0A370IAV5"/>
<name>A0A370IAV5_9NOCA</name>
<dbReference type="PANTHER" id="PTHR48050:SF13">
    <property type="entry name" value="STEROL 3-BETA-GLUCOSYLTRANSFERASE UGT80A2"/>
    <property type="match status" value="1"/>
</dbReference>
<dbReference type="RefSeq" id="WP_068009384.1">
    <property type="nucleotide sequence ID" value="NZ_QQBC01000002.1"/>
</dbReference>
<keyword evidence="3" id="KW-0808">Transferase</keyword>
<feature type="compositionally biased region" description="Basic and acidic residues" evidence="1">
    <location>
        <begin position="429"/>
        <end position="446"/>
    </location>
</feature>
<keyword evidence="4" id="KW-1185">Reference proteome</keyword>
<evidence type="ECO:0000259" key="2">
    <source>
        <dbReference type="Pfam" id="PF06722"/>
    </source>
</evidence>
<dbReference type="GO" id="GO:0016758">
    <property type="term" value="F:hexosyltransferase activity"/>
    <property type="evidence" value="ECO:0007669"/>
    <property type="project" value="UniProtKB-ARBA"/>
</dbReference>
<dbReference type="InterPro" id="IPR010610">
    <property type="entry name" value="EryCIII-like_C"/>
</dbReference>
<sequence length="456" mass="48922">MAKILVFTSPAKGHLYPITPALAELVQRGHQITVVTLPGSERSLRPLGIAVRPLPTELVEDTLGDWNAGSKVEALRAVVRSLVERIPAEAEALRAAIEAERPDALLIDATTPGAQLCAAAGTRPWASWSPMLLPTSSRGVPPYGPGLRPMSGVAGRIRDGALQWMMDRYFDEMLPRMNGARAEYGLEPLAHMRDYFVQAPLILNFTAPPFDDVRRDWPASIHQVGPGLWAPPGRAPEWLDSIDRPIALVTCSTEFQDDGQLAQIAMDALADSGFYTVVTAGAIDPASFSIPANARVEAFLPHHLILDRTAVVVSHGGMGITQKALAAGVPVCVVPFGRDQSEVARRVVTNEAGTWVPKRKLSPERLRAGVEKAMTCGAGAARVAAGFAAAGGTARAADLLERQLAGSRSRRRDAAGVRPRPTRAAAPLIRREDESMAERPSTERNEQAPGSIRRGL</sequence>
<dbReference type="Pfam" id="PF06722">
    <property type="entry name" value="EryCIII-like_C"/>
    <property type="match status" value="1"/>
</dbReference>
<dbReference type="SUPFAM" id="SSF53756">
    <property type="entry name" value="UDP-Glycosyltransferase/glycogen phosphorylase"/>
    <property type="match status" value="1"/>
</dbReference>
<dbReference type="Gene3D" id="3.40.50.2000">
    <property type="entry name" value="Glycogen Phosphorylase B"/>
    <property type="match status" value="2"/>
</dbReference>
<proteinExistence type="predicted"/>
<dbReference type="EMBL" id="QQBC01000002">
    <property type="protein sequence ID" value="RDI67859.1"/>
    <property type="molecule type" value="Genomic_DNA"/>
</dbReference>
<evidence type="ECO:0000256" key="1">
    <source>
        <dbReference type="SAM" id="MobiDB-lite"/>
    </source>
</evidence>
<dbReference type="InterPro" id="IPR002213">
    <property type="entry name" value="UDP_glucos_trans"/>
</dbReference>
<reference evidence="3 4" key="1">
    <citation type="submission" date="2018-07" db="EMBL/GenBank/DDBJ databases">
        <title>Genomic Encyclopedia of Type Strains, Phase IV (KMG-IV): sequencing the most valuable type-strain genomes for metagenomic binning, comparative biology and taxonomic classification.</title>
        <authorList>
            <person name="Goeker M."/>
        </authorList>
    </citation>
    <scope>NUCLEOTIDE SEQUENCE [LARGE SCALE GENOMIC DNA]</scope>
    <source>
        <strain evidence="3 4">DSM 44290</strain>
    </source>
</reference>
<dbReference type="InterPro" id="IPR050426">
    <property type="entry name" value="Glycosyltransferase_28"/>
</dbReference>
<dbReference type="CDD" id="cd03784">
    <property type="entry name" value="GT1_Gtf-like"/>
    <property type="match status" value="1"/>
</dbReference>
<evidence type="ECO:0000313" key="4">
    <source>
        <dbReference type="Proteomes" id="UP000254869"/>
    </source>
</evidence>
<gene>
    <name evidence="3" type="ORF">DFR76_102259</name>
</gene>
<protein>
    <submittedName>
        <fullName evidence="3">MGT family glycosyltransferase</fullName>
    </submittedName>
</protein>
<dbReference type="Proteomes" id="UP000254869">
    <property type="component" value="Unassembled WGS sequence"/>
</dbReference>
<comment type="caution">
    <text evidence="3">The sequence shown here is derived from an EMBL/GenBank/DDBJ whole genome shotgun (WGS) entry which is preliminary data.</text>
</comment>
<dbReference type="PANTHER" id="PTHR48050">
    <property type="entry name" value="STEROL 3-BETA-GLUCOSYLTRANSFERASE"/>
    <property type="match status" value="1"/>
</dbReference>